<accession>A0A7G2K0V7</accession>
<organism evidence="2">
    <name type="scientific">Haemophilus influenzae HK1212</name>
    <dbReference type="NCBI Taxonomy" id="456482"/>
    <lineage>
        <taxon>Bacteria</taxon>
        <taxon>Pseudomonadati</taxon>
        <taxon>Pseudomonadota</taxon>
        <taxon>Gammaproteobacteria</taxon>
        <taxon>Pasteurellales</taxon>
        <taxon>Pasteurellaceae</taxon>
        <taxon>Haemophilus</taxon>
    </lineage>
</organism>
<evidence type="ECO:0000313" key="2">
    <source>
        <dbReference type="EMBL" id="EFA28629.1"/>
    </source>
</evidence>
<sequence length="175" mass="17638">MFSGIWNKATQRLEVVSELARSQGKAAATTDNHVSAGGGGGIASAKGKPSFTLTLLALSMLMLSSKAFAEKRYGDLFSVPRNDLGVGNTATNSVEQNNTLPVIVGVANNAGTDGATENGAAGGIEVGKNGFALDAKNHKITGLTDAALTAASTEAVTGKQLKQTNDNVTAAASTA</sequence>
<dbReference type="AlphaFoldDB" id="A0A7G2K0V7"/>
<name>A0A7G2K0V7_HAEIF</name>
<evidence type="ECO:0000259" key="1">
    <source>
        <dbReference type="Pfam" id="PF13018"/>
    </source>
</evidence>
<gene>
    <name evidence="2" type="ORF">HAINFHK1212_0376</name>
</gene>
<dbReference type="InterPro" id="IPR024973">
    <property type="entry name" value="ESPR"/>
</dbReference>
<protein>
    <recommendedName>
        <fullName evidence="1">ESPR domain-containing protein</fullName>
    </recommendedName>
</protein>
<feature type="domain" description="ESPR" evidence="1">
    <location>
        <begin position="5"/>
        <end position="41"/>
    </location>
</feature>
<dbReference type="EMBL" id="ABFC01000618">
    <property type="protein sequence ID" value="EFA28629.1"/>
    <property type="molecule type" value="Genomic_DNA"/>
</dbReference>
<feature type="non-terminal residue" evidence="2">
    <location>
        <position position="175"/>
    </location>
</feature>
<dbReference type="Pfam" id="PF13018">
    <property type="entry name" value="ESPR"/>
    <property type="match status" value="1"/>
</dbReference>
<reference evidence="2" key="1">
    <citation type="journal article" date="2010" name="Genomics">
        <title>Tracing phylogenomic events leading to diversity of Haemophilus influenzae and the emergence of Brazilian Purpuric Fever (BPF)-associated clones.</title>
        <authorList>
            <person name="Papazisi L."/>
            <person name="Ratnayake S."/>
            <person name="Remortel B.G."/>
            <person name="Bock G.R."/>
            <person name="Liang W."/>
            <person name="Saeed A.I."/>
            <person name="Liu J."/>
            <person name="Fleischmann R.D."/>
            <person name="Kilian M."/>
            <person name="Peterson S.N."/>
        </authorList>
    </citation>
    <scope>NUCLEOTIDE SEQUENCE [LARGE SCALE GENOMIC DNA]</scope>
    <source>
        <strain evidence="2">HK1212</strain>
    </source>
</reference>
<comment type="caution">
    <text evidence="2">The sequence shown here is derived from an EMBL/GenBank/DDBJ whole genome shotgun (WGS) entry which is preliminary data.</text>
</comment>
<proteinExistence type="predicted"/>